<dbReference type="PATRIC" id="fig|929558.5.peg.1039"/>
<dbReference type="InterPro" id="IPR017926">
    <property type="entry name" value="GATASE"/>
</dbReference>
<organism evidence="13 14">
    <name type="scientific">Sulfurimonas gotlandica (strain DSM 19862 / JCM 16533 / GD1)</name>
    <dbReference type="NCBI Taxonomy" id="929558"/>
    <lineage>
        <taxon>Bacteria</taxon>
        <taxon>Pseudomonadati</taxon>
        <taxon>Campylobacterota</taxon>
        <taxon>Epsilonproteobacteria</taxon>
        <taxon>Campylobacterales</taxon>
        <taxon>Sulfurimonadaceae</taxon>
        <taxon>Sulfurimonas</taxon>
    </lineage>
</organism>
<dbReference type="GO" id="GO:0000107">
    <property type="term" value="F:imidazoleglycerol-phosphate synthase activity"/>
    <property type="evidence" value="ECO:0007669"/>
    <property type="project" value="UniProtKB-UniRule"/>
</dbReference>
<dbReference type="SUPFAM" id="SSF52317">
    <property type="entry name" value="Class I glutamine amidotransferase-like"/>
    <property type="match status" value="1"/>
</dbReference>
<feature type="active site" evidence="10 11">
    <location>
        <position position="185"/>
    </location>
</feature>
<proteinExistence type="inferred from homology"/>
<keyword evidence="6 10" id="KW-0368">Histidine biosynthesis</keyword>
<feature type="active site" description="Nucleophile" evidence="10 11">
    <location>
        <position position="81"/>
    </location>
</feature>
<dbReference type="EC" id="4.3.2.10" evidence="10"/>
<evidence type="ECO:0000256" key="1">
    <source>
        <dbReference type="ARBA" id="ARBA00005091"/>
    </source>
</evidence>
<dbReference type="RefSeq" id="WP_008336014.1">
    <property type="nucleotide sequence ID" value="NZ_AFRZ01000001.1"/>
</dbReference>
<keyword evidence="5 10" id="KW-0315">Glutamine amidotransferase</keyword>
<dbReference type="Gene3D" id="3.40.50.880">
    <property type="match status" value="1"/>
</dbReference>
<dbReference type="Proteomes" id="UP000006431">
    <property type="component" value="Unassembled WGS sequence"/>
</dbReference>
<evidence type="ECO:0000256" key="6">
    <source>
        <dbReference type="ARBA" id="ARBA00023102"/>
    </source>
</evidence>
<evidence type="ECO:0000256" key="7">
    <source>
        <dbReference type="ARBA" id="ARBA00023239"/>
    </source>
</evidence>
<dbReference type="GO" id="GO:0004359">
    <property type="term" value="F:glutaminase activity"/>
    <property type="evidence" value="ECO:0007669"/>
    <property type="project" value="UniProtKB-EC"/>
</dbReference>
<evidence type="ECO:0000313" key="14">
    <source>
        <dbReference type="Proteomes" id="UP000006431"/>
    </source>
</evidence>
<dbReference type="HAMAP" id="MF_00278">
    <property type="entry name" value="HisH"/>
    <property type="match status" value="1"/>
</dbReference>
<evidence type="ECO:0000256" key="9">
    <source>
        <dbReference type="ARBA" id="ARBA00049534"/>
    </source>
</evidence>
<keyword evidence="13" id="KW-0328">Glycosyltransferase</keyword>
<evidence type="ECO:0000256" key="10">
    <source>
        <dbReference type="HAMAP-Rule" id="MF_00278"/>
    </source>
</evidence>
<evidence type="ECO:0000256" key="8">
    <source>
        <dbReference type="ARBA" id="ARBA00047838"/>
    </source>
</evidence>
<keyword evidence="3 10" id="KW-0028">Amino-acid biosynthesis</keyword>
<evidence type="ECO:0000256" key="4">
    <source>
        <dbReference type="ARBA" id="ARBA00022801"/>
    </source>
</evidence>
<accession>H1FYE2</accession>
<feature type="domain" description="Glutamine amidotransferase" evidence="12">
    <location>
        <begin position="6"/>
        <end position="201"/>
    </location>
</feature>
<evidence type="ECO:0000313" key="13">
    <source>
        <dbReference type="EMBL" id="EHP29568.1"/>
    </source>
</evidence>
<dbReference type="PIRSF" id="PIRSF000495">
    <property type="entry name" value="Amidotransf_hisH"/>
    <property type="match status" value="1"/>
</dbReference>
<dbReference type="GO" id="GO:0016829">
    <property type="term" value="F:lyase activity"/>
    <property type="evidence" value="ECO:0007669"/>
    <property type="project" value="UniProtKB-KW"/>
</dbReference>
<dbReference type="GO" id="GO:0000105">
    <property type="term" value="P:L-histidine biosynthetic process"/>
    <property type="evidence" value="ECO:0007669"/>
    <property type="project" value="UniProtKB-UniRule"/>
</dbReference>
<sequence>MLNITILDYGLGNIRSLKNAFEHLGVACTLSKDRTTILNSDALILPGVGAFSHAMNILNKDNLVDVIREFADSNKPLLGICLGMQLLFKESEEFGKSDGLGLIDGSVVKLSNCKKLPHVGWQTLENQMDTQGTILQDINKNSEFYFVHSFVVGINNAYTLSSSSYGNALFSSCVKKENIYGCQFHPEKSAKAGLKILNNFIEITKRFKNG</sequence>
<comment type="subcellular location">
    <subcellularLocation>
        <location evidence="10">Cytoplasm</location>
    </subcellularLocation>
</comment>
<dbReference type="AlphaFoldDB" id="B6BGE1"/>
<evidence type="ECO:0000256" key="5">
    <source>
        <dbReference type="ARBA" id="ARBA00022962"/>
    </source>
</evidence>
<dbReference type="EMBL" id="AFRZ01000001">
    <property type="protein sequence ID" value="EHP29568.1"/>
    <property type="molecule type" value="Genomic_DNA"/>
</dbReference>
<reference evidence="13 14" key="1">
    <citation type="journal article" date="2012" name="Proc. Natl. Acad. Sci. U.S.A.">
        <title>Genome and physiology of a model Epsilonproteobacterium responsible for sulfide detoxification in marine oxygen depletion zones.</title>
        <authorList>
            <person name="Grote J."/>
            <person name="Schott T."/>
            <person name="Bruckner C.G."/>
            <person name="Glockner F.O."/>
            <person name="Jost G."/>
            <person name="Teeling H."/>
            <person name="Labrenz M."/>
            <person name="Jurgens K."/>
        </authorList>
    </citation>
    <scope>NUCLEOTIDE SEQUENCE [LARGE SCALE GENOMIC DNA]</scope>
    <source>
        <strain evidence="13 14">GD1</strain>
    </source>
</reference>
<evidence type="ECO:0000256" key="2">
    <source>
        <dbReference type="ARBA" id="ARBA00011152"/>
    </source>
</evidence>
<keyword evidence="7 10" id="KW-0456">Lyase</keyword>
<dbReference type="InterPro" id="IPR010139">
    <property type="entry name" value="Imidazole-glycPsynth_HisH"/>
</dbReference>
<keyword evidence="13" id="KW-0808">Transferase</keyword>
<evidence type="ECO:0000256" key="3">
    <source>
        <dbReference type="ARBA" id="ARBA00022605"/>
    </source>
</evidence>
<dbReference type="GO" id="GO:0005737">
    <property type="term" value="C:cytoplasm"/>
    <property type="evidence" value="ECO:0007669"/>
    <property type="project" value="UniProtKB-SubCell"/>
</dbReference>
<dbReference type="EC" id="3.5.1.2" evidence="10"/>
<comment type="catalytic activity">
    <reaction evidence="9 10">
        <text>L-glutamine + H2O = L-glutamate + NH4(+)</text>
        <dbReference type="Rhea" id="RHEA:15889"/>
        <dbReference type="ChEBI" id="CHEBI:15377"/>
        <dbReference type="ChEBI" id="CHEBI:28938"/>
        <dbReference type="ChEBI" id="CHEBI:29985"/>
        <dbReference type="ChEBI" id="CHEBI:58359"/>
        <dbReference type="EC" id="3.5.1.2"/>
    </reaction>
</comment>
<keyword evidence="4 10" id="KW-0378">Hydrolase</keyword>
<dbReference type="NCBIfam" id="TIGR01855">
    <property type="entry name" value="IMP_synth_hisH"/>
    <property type="match status" value="1"/>
</dbReference>
<dbReference type="PROSITE" id="PS51273">
    <property type="entry name" value="GATASE_TYPE_1"/>
    <property type="match status" value="1"/>
</dbReference>
<protein>
    <recommendedName>
        <fullName evidence="10">Imidazole glycerol phosphate synthase subunit HisH</fullName>
        <ecNumber evidence="10">4.3.2.10</ecNumber>
    </recommendedName>
    <alternativeName>
        <fullName evidence="10">IGP synthase glutaminase subunit</fullName>
        <ecNumber evidence="10">3.5.1.2</ecNumber>
    </alternativeName>
    <alternativeName>
        <fullName evidence="10">IGP synthase subunit HisH</fullName>
    </alternativeName>
    <alternativeName>
        <fullName evidence="10">ImGP synthase subunit HisH</fullName>
        <shortName evidence="10">IGPS subunit HisH</shortName>
    </alternativeName>
</protein>
<dbReference type="Pfam" id="PF00117">
    <property type="entry name" value="GATase"/>
    <property type="match status" value="1"/>
</dbReference>
<dbReference type="CDD" id="cd01748">
    <property type="entry name" value="GATase1_IGP_Synthase"/>
    <property type="match status" value="1"/>
</dbReference>
<dbReference type="PANTHER" id="PTHR42701">
    <property type="entry name" value="IMIDAZOLE GLYCEROL PHOSPHATE SYNTHASE SUBUNIT HISH"/>
    <property type="match status" value="1"/>
</dbReference>
<dbReference type="InterPro" id="IPR029062">
    <property type="entry name" value="Class_I_gatase-like"/>
</dbReference>
<dbReference type="UniPathway" id="UPA00031">
    <property type="reaction ID" value="UER00010"/>
</dbReference>
<comment type="catalytic activity">
    <reaction evidence="8 10">
        <text>5-[(5-phospho-1-deoxy-D-ribulos-1-ylimino)methylamino]-1-(5-phospho-beta-D-ribosyl)imidazole-4-carboxamide + L-glutamine = D-erythro-1-(imidazol-4-yl)glycerol 3-phosphate + 5-amino-1-(5-phospho-beta-D-ribosyl)imidazole-4-carboxamide + L-glutamate + H(+)</text>
        <dbReference type="Rhea" id="RHEA:24793"/>
        <dbReference type="ChEBI" id="CHEBI:15378"/>
        <dbReference type="ChEBI" id="CHEBI:29985"/>
        <dbReference type="ChEBI" id="CHEBI:58278"/>
        <dbReference type="ChEBI" id="CHEBI:58359"/>
        <dbReference type="ChEBI" id="CHEBI:58475"/>
        <dbReference type="ChEBI" id="CHEBI:58525"/>
        <dbReference type="EC" id="4.3.2.10"/>
    </reaction>
</comment>
<comment type="subunit">
    <text evidence="2 10">Heterodimer of HisH and HisF.</text>
</comment>
<comment type="caution">
    <text evidence="13">The sequence shown here is derived from an EMBL/GenBank/DDBJ whole genome shotgun (WGS) entry which is preliminary data.</text>
</comment>
<dbReference type="eggNOG" id="COG0118">
    <property type="taxonomic scope" value="Bacteria"/>
</dbReference>
<evidence type="ECO:0000259" key="12">
    <source>
        <dbReference type="Pfam" id="PF00117"/>
    </source>
</evidence>
<feature type="active site" evidence="10 11">
    <location>
        <position position="187"/>
    </location>
</feature>
<dbReference type="PANTHER" id="PTHR42701:SF1">
    <property type="entry name" value="IMIDAZOLE GLYCEROL PHOSPHATE SYNTHASE SUBUNIT HISH"/>
    <property type="match status" value="1"/>
</dbReference>
<comment type="function">
    <text evidence="10">IGPS catalyzes the conversion of PRFAR and glutamine to IGP, AICAR and glutamate. The HisH subunit catalyzes the hydrolysis of glutamine to glutamate and ammonia as part of the synthesis of IGP and AICAR. The resulting ammonia molecule is channeled to the active site of HisF.</text>
</comment>
<dbReference type="OrthoDB" id="9807749at2"/>
<gene>
    <name evidence="10 13" type="primary">hisH</name>
    <name evidence="13" type="ORF">SMGD1_1044</name>
</gene>
<evidence type="ECO:0000256" key="11">
    <source>
        <dbReference type="PIRSR" id="PIRSR000495-1"/>
    </source>
</evidence>
<accession>B6BGE1</accession>
<keyword evidence="10" id="KW-0963">Cytoplasm</keyword>
<dbReference type="STRING" id="929558.SMGD1_1044"/>
<name>B6BGE1_SULGG</name>
<comment type="pathway">
    <text evidence="1 10">Amino-acid biosynthesis; L-histidine biosynthesis; L-histidine from 5-phospho-alpha-D-ribose 1-diphosphate: step 5/9.</text>
</comment>
<keyword evidence="14" id="KW-1185">Reference proteome</keyword>
<dbReference type="PROSITE" id="PS51274">
    <property type="entry name" value="GATASE_COBBQ"/>
    <property type="match status" value="1"/>
</dbReference>
<dbReference type="HOGENOM" id="CLU_071837_2_2_7"/>